<comment type="caution">
    <text evidence="1">The sequence shown here is derived from an EMBL/GenBank/DDBJ whole genome shotgun (WGS) entry which is preliminary data.</text>
</comment>
<dbReference type="EMBL" id="JADNYJ010000003">
    <property type="protein sequence ID" value="KAF8912139.1"/>
    <property type="molecule type" value="Genomic_DNA"/>
</dbReference>
<protein>
    <submittedName>
        <fullName evidence="1">Uncharacterized protein</fullName>
    </submittedName>
</protein>
<organism evidence="1 2">
    <name type="scientific">Gymnopilus junonius</name>
    <name type="common">Spectacular rustgill mushroom</name>
    <name type="synonym">Gymnopilus spectabilis subsp. junonius</name>
    <dbReference type="NCBI Taxonomy" id="109634"/>
    <lineage>
        <taxon>Eukaryota</taxon>
        <taxon>Fungi</taxon>
        <taxon>Dikarya</taxon>
        <taxon>Basidiomycota</taxon>
        <taxon>Agaricomycotina</taxon>
        <taxon>Agaricomycetes</taxon>
        <taxon>Agaricomycetidae</taxon>
        <taxon>Agaricales</taxon>
        <taxon>Agaricineae</taxon>
        <taxon>Hymenogastraceae</taxon>
        <taxon>Gymnopilus</taxon>
    </lineage>
</organism>
<gene>
    <name evidence="1" type="ORF">CPB84DRAFT_1761366</name>
</gene>
<proteinExistence type="predicted"/>
<sequence length="96" mass="11024">MGKQGQIRIITSQSGMNREGIGLVCTELGKEDVNRIFKNMSLKMPQRGVEKPSMQAMILSSSGMSVNCERSRDVVDNYKQSDRKWQRFQVCKHERD</sequence>
<reference evidence="1" key="1">
    <citation type="submission" date="2020-11" db="EMBL/GenBank/DDBJ databases">
        <authorList>
            <consortium name="DOE Joint Genome Institute"/>
            <person name="Ahrendt S."/>
            <person name="Riley R."/>
            <person name="Andreopoulos W."/>
            <person name="LaButti K."/>
            <person name="Pangilinan J."/>
            <person name="Ruiz-duenas F.J."/>
            <person name="Barrasa J.M."/>
            <person name="Sanchez-Garcia M."/>
            <person name="Camarero S."/>
            <person name="Miyauchi S."/>
            <person name="Serrano A."/>
            <person name="Linde D."/>
            <person name="Babiker R."/>
            <person name="Drula E."/>
            <person name="Ayuso-Fernandez I."/>
            <person name="Pacheco R."/>
            <person name="Padilla G."/>
            <person name="Ferreira P."/>
            <person name="Barriuso J."/>
            <person name="Kellner H."/>
            <person name="Castanera R."/>
            <person name="Alfaro M."/>
            <person name="Ramirez L."/>
            <person name="Pisabarro A.G."/>
            <person name="Kuo A."/>
            <person name="Tritt A."/>
            <person name="Lipzen A."/>
            <person name="He G."/>
            <person name="Yan M."/>
            <person name="Ng V."/>
            <person name="Cullen D."/>
            <person name="Martin F."/>
            <person name="Rosso M.-N."/>
            <person name="Henrissat B."/>
            <person name="Hibbett D."/>
            <person name="Martinez A.T."/>
            <person name="Grigoriev I.V."/>
        </authorList>
    </citation>
    <scope>NUCLEOTIDE SEQUENCE</scope>
    <source>
        <strain evidence="1">AH 44721</strain>
    </source>
</reference>
<name>A0A9P5P2Q0_GYMJU</name>
<accession>A0A9P5P2Q0</accession>
<keyword evidence="2" id="KW-1185">Reference proteome</keyword>
<evidence type="ECO:0000313" key="1">
    <source>
        <dbReference type="EMBL" id="KAF8912139.1"/>
    </source>
</evidence>
<dbReference type="Proteomes" id="UP000724874">
    <property type="component" value="Unassembled WGS sequence"/>
</dbReference>
<evidence type="ECO:0000313" key="2">
    <source>
        <dbReference type="Proteomes" id="UP000724874"/>
    </source>
</evidence>
<dbReference type="AlphaFoldDB" id="A0A9P5P2Q0"/>